<protein>
    <submittedName>
        <fullName evidence="1">Uncharacterized protein</fullName>
    </submittedName>
</protein>
<accession>A0A3R6AKW3</accession>
<keyword evidence="2" id="KW-1185">Reference proteome</keyword>
<gene>
    <name evidence="1" type="ORF">DWX03_12000</name>
</gene>
<dbReference type="AlphaFoldDB" id="A0A3R6AKW3"/>
<proteinExistence type="predicted"/>
<name>A0A3R6AKW3_9FIRM</name>
<comment type="caution">
    <text evidence="1">The sequence shown here is derived from an EMBL/GenBank/DDBJ whole genome shotgun (WGS) entry which is preliminary data.</text>
</comment>
<organism evidence="1 2">
    <name type="scientific">Coprococcus comes</name>
    <dbReference type="NCBI Taxonomy" id="410072"/>
    <lineage>
        <taxon>Bacteria</taxon>
        <taxon>Bacillati</taxon>
        <taxon>Bacillota</taxon>
        <taxon>Clostridia</taxon>
        <taxon>Lachnospirales</taxon>
        <taxon>Lachnospiraceae</taxon>
        <taxon>Coprococcus</taxon>
    </lineage>
</organism>
<evidence type="ECO:0000313" key="1">
    <source>
        <dbReference type="EMBL" id="RGT88474.1"/>
    </source>
</evidence>
<sequence>MRKESLIHKILRKLGFIKDIEDDRKFKMEMCKRAIKANVCPEDCDICAWDAKGGSSYENH</sequence>
<dbReference type="Proteomes" id="UP000283360">
    <property type="component" value="Unassembled WGS sequence"/>
</dbReference>
<dbReference type="EMBL" id="QRXJ01000016">
    <property type="protein sequence ID" value="RGT88474.1"/>
    <property type="molecule type" value="Genomic_DNA"/>
</dbReference>
<dbReference type="RefSeq" id="WP_117835767.1">
    <property type="nucleotide sequence ID" value="NZ_QRXJ01000016.1"/>
</dbReference>
<evidence type="ECO:0000313" key="2">
    <source>
        <dbReference type="Proteomes" id="UP000283360"/>
    </source>
</evidence>
<reference evidence="1 2" key="1">
    <citation type="submission" date="2018-08" db="EMBL/GenBank/DDBJ databases">
        <title>A genome reference for cultivated species of the human gut microbiota.</title>
        <authorList>
            <person name="Zou Y."/>
            <person name="Xue W."/>
            <person name="Luo G."/>
        </authorList>
    </citation>
    <scope>NUCLEOTIDE SEQUENCE [LARGE SCALE GENOMIC DNA]</scope>
    <source>
        <strain evidence="1 2">AF18-12LB</strain>
    </source>
</reference>